<keyword evidence="1" id="KW-0812">Transmembrane</keyword>
<comment type="caution">
    <text evidence="2">The sequence shown here is derived from an EMBL/GenBank/DDBJ whole genome shotgun (WGS) entry which is preliminary data.</text>
</comment>
<proteinExistence type="predicted"/>
<protein>
    <recommendedName>
        <fullName evidence="4">NADH dehydrogenase subunit 2</fullName>
    </recommendedName>
</protein>
<dbReference type="EMBL" id="BQKI01000005">
    <property type="protein sequence ID" value="GJM95527.1"/>
    <property type="molecule type" value="Genomic_DNA"/>
</dbReference>
<dbReference type="Proteomes" id="UP001054889">
    <property type="component" value="Unassembled WGS sequence"/>
</dbReference>
<name>A0AAV5CB64_ELECO</name>
<keyword evidence="3" id="KW-1185">Reference proteome</keyword>
<keyword evidence="1" id="KW-0472">Membrane</keyword>
<sequence length="57" mass="6297">MNNKPAFLVSFNSSIFTMNSLSMTSWYSSAALINITPVVLVSFNSCITWLIFLSVTS</sequence>
<keyword evidence="1" id="KW-1133">Transmembrane helix</keyword>
<accession>A0AAV5CB64</accession>
<feature type="transmembrane region" description="Helical" evidence="1">
    <location>
        <begin position="26"/>
        <end position="52"/>
    </location>
</feature>
<organism evidence="2 3">
    <name type="scientific">Eleusine coracana subsp. coracana</name>
    <dbReference type="NCBI Taxonomy" id="191504"/>
    <lineage>
        <taxon>Eukaryota</taxon>
        <taxon>Viridiplantae</taxon>
        <taxon>Streptophyta</taxon>
        <taxon>Embryophyta</taxon>
        <taxon>Tracheophyta</taxon>
        <taxon>Spermatophyta</taxon>
        <taxon>Magnoliopsida</taxon>
        <taxon>Liliopsida</taxon>
        <taxon>Poales</taxon>
        <taxon>Poaceae</taxon>
        <taxon>PACMAD clade</taxon>
        <taxon>Chloridoideae</taxon>
        <taxon>Cynodonteae</taxon>
        <taxon>Eleusininae</taxon>
        <taxon>Eleusine</taxon>
    </lineage>
</organism>
<gene>
    <name evidence="2" type="primary">ga12271</name>
    <name evidence="2" type="ORF">PR202_ga12271</name>
</gene>
<reference evidence="2" key="1">
    <citation type="journal article" date="2018" name="DNA Res.">
        <title>Multiple hybrid de novo genome assembly of finger millet, an orphan allotetraploid crop.</title>
        <authorList>
            <person name="Hatakeyama M."/>
            <person name="Aluri S."/>
            <person name="Balachadran M.T."/>
            <person name="Sivarajan S.R."/>
            <person name="Patrignani A."/>
            <person name="Gruter S."/>
            <person name="Poveda L."/>
            <person name="Shimizu-Inatsugi R."/>
            <person name="Baeten J."/>
            <person name="Francoijs K.J."/>
            <person name="Nataraja K.N."/>
            <person name="Reddy Y.A.N."/>
            <person name="Phadnis S."/>
            <person name="Ravikumar R.L."/>
            <person name="Schlapbach R."/>
            <person name="Sreeman S.M."/>
            <person name="Shimizu K.K."/>
        </authorList>
    </citation>
    <scope>NUCLEOTIDE SEQUENCE</scope>
</reference>
<evidence type="ECO:0000256" key="1">
    <source>
        <dbReference type="SAM" id="Phobius"/>
    </source>
</evidence>
<dbReference type="AlphaFoldDB" id="A0AAV5CB64"/>
<evidence type="ECO:0000313" key="2">
    <source>
        <dbReference type="EMBL" id="GJM95527.1"/>
    </source>
</evidence>
<evidence type="ECO:0000313" key="3">
    <source>
        <dbReference type="Proteomes" id="UP001054889"/>
    </source>
</evidence>
<reference evidence="2" key="2">
    <citation type="submission" date="2021-12" db="EMBL/GenBank/DDBJ databases">
        <title>Resequencing data analysis of finger millet.</title>
        <authorList>
            <person name="Hatakeyama M."/>
            <person name="Aluri S."/>
            <person name="Balachadran M.T."/>
            <person name="Sivarajan S.R."/>
            <person name="Poveda L."/>
            <person name="Shimizu-Inatsugi R."/>
            <person name="Schlapbach R."/>
            <person name="Sreeman S.M."/>
            <person name="Shimizu K.K."/>
        </authorList>
    </citation>
    <scope>NUCLEOTIDE SEQUENCE</scope>
</reference>
<evidence type="ECO:0008006" key="4">
    <source>
        <dbReference type="Google" id="ProtNLM"/>
    </source>
</evidence>